<accession>A0ABQ5EWH1</accession>
<gene>
    <name evidence="1" type="ORF">Tco_0990298</name>
</gene>
<sequence length="678" mass="74368">MRVVSPLGSLSVGCTLCRSPGPPPLLTLVSLLLRLLLWSLECLLDVPVSVAFSVTFSVSPREALALLLNEGPCGLHPKSSKGLLYRFFLWGMGKRGYETHLGRNLSGSLGLAFWRMERSFELPWGTLLLGGSVPLFLGEPISGIGSRGWGACRNPLALIVFQSLDTESLDGFLSTLLPLSLKFQSRLPSQLFKTNQCFCVRCLLRTSLSSAGLAPMSSEFRIGGLFHSGSSFVKLACVGMIADAHSLIMESDAKVIVFMSVPKRLQVAAGPIAGKTRSIWGIGASRRPAWRPVYEAWSLVSSLRGVRLGKVALHLSGLACGGTGINYFLRFGTLYHHSSDLSLKLIKSLVVLEILGPLEKWRPCAVDHFAHAQIRPWLVRGEESGDILVTGKTSSVDLCSSFWQDKSEHLESFERQDWISCVWGTSQDAMTSHGVTAVLAVWYPNLVKPSLAMLCVHPLLKLVMAMNDKYNSTAAEILAEGMENTWSLCIASEIPRILLDILFQIEHVNGASAKPSHGSYTFVEIRVSLVELILPMSLMTLIRVTRGSPRNLAPYLDKYDEDKILMPSTLGLPICTADSDTALKTASFGLSFSPDGEELLQISQLGLIAFSEHGLIIRWWSLGSMWWEKLSRNLVPVQCTKLIFVPPWEGFSPTSTRSSVMASVMGNGKHFSQVKLRC</sequence>
<reference evidence="1" key="1">
    <citation type="journal article" date="2022" name="Int. J. Mol. Sci.">
        <title>Draft Genome of Tanacetum Coccineum: Genomic Comparison of Closely Related Tanacetum-Family Plants.</title>
        <authorList>
            <person name="Yamashiro T."/>
            <person name="Shiraishi A."/>
            <person name="Nakayama K."/>
            <person name="Satake H."/>
        </authorList>
    </citation>
    <scope>NUCLEOTIDE SEQUENCE</scope>
</reference>
<dbReference type="PANTHER" id="PTHR44099:SF4">
    <property type="entry name" value="RABCONNECTIN-3B, ISOFORM A"/>
    <property type="match status" value="1"/>
</dbReference>
<dbReference type="InterPro" id="IPR049916">
    <property type="entry name" value="WDR72-like"/>
</dbReference>
<reference evidence="1" key="2">
    <citation type="submission" date="2022-01" db="EMBL/GenBank/DDBJ databases">
        <authorList>
            <person name="Yamashiro T."/>
            <person name="Shiraishi A."/>
            <person name="Satake H."/>
            <person name="Nakayama K."/>
        </authorList>
    </citation>
    <scope>NUCLEOTIDE SEQUENCE</scope>
</reference>
<protein>
    <submittedName>
        <fullName evidence="1">Uncharacterized protein</fullName>
    </submittedName>
</protein>
<evidence type="ECO:0000313" key="1">
    <source>
        <dbReference type="EMBL" id="GJT55244.1"/>
    </source>
</evidence>
<organism evidence="1 2">
    <name type="scientific">Tanacetum coccineum</name>
    <dbReference type="NCBI Taxonomy" id="301880"/>
    <lineage>
        <taxon>Eukaryota</taxon>
        <taxon>Viridiplantae</taxon>
        <taxon>Streptophyta</taxon>
        <taxon>Embryophyta</taxon>
        <taxon>Tracheophyta</taxon>
        <taxon>Spermatophyta</taxon>
        <taxon>Magnoliopsida</taxon>
        <taxon>eudicotyledons</taxon>
        <taxon>Gunneridae</taxon>
        <taxon>Pentapetalae</taxon>
        <taxon>asterids</taxon>
        <taxon>campanulids</taxon>
        <taxon>Asterales</taxon>
        <taxon>Asteraceae</taxon>
        <taxon>Asteroideae</taxon>
        <taxon>Anthemideae</taxon>
        <taxon>Anthemidinae</taxon>
        <taxon>Tanacetum</taxon>
    </lineage>
</organism>
<keyword evidence="2" id="KW-1185">Reference proteome</keyword>
<comment type="caution">
    <text evidence="1">The sequence shown here is derived from an EMBL/GenBank/DDBJ whole genome shotgun (WGS) entry which is preliminary data.</text>
</comment>
<dbReference type="PANTHER" id="PTHR44099">
    <property type="entry name" value="RABCONNECTIN-3B, ISOFORM A"/>
    <property type="match status" value="1"/>
</dbReference>
<name>A0ABQ5EWH1_9ASTR</name>
<dbReference type="Proteomes" id="UP001151760">
    <property type="component" value="Unassembled WGS sequence"/>
</dbReference>
<proteinExistence type="predicted"/>
<dbReference type="EMBL" id="BQNB010016740">
    <property type="protein sequence ID" value="GJT55244.1"/>
    <property type="molecule type" value="Genomic_DNA"/>
</dbReference>
<evidence type="ECO:0000313" key="2">
    <source>
        <dbReference type="Proteomes" id="UP001151760"/>
    </source>
</evidence>